<dbReference type="AlphaFoldDB" id="A0A1I7GL05"/>
<feature type="transmembrane region" description="Helical" evidence="1">
    <location>
        <begin position="14"/>
        <end position="35"/>
    </location>
</feature>
<keyword evidence="1" id="KW-0812">Transmembrane</keyword>
<keyword evidence="1" id="KW-0472">Membrane</keyword>
<sequence>MPPHTPRYFLPFKIFSRIVLVLIALAIVYAALISIKNWSGISV</sequence>
<dbReference type="EMBL" id="FPBZ01000005">
    <property type="protein sequence ID" value="SFU49123.1"/>
    <property type="molecule type" value="Genomic_DNA"/>
</dbReference>
<evidence type="ECO:0000256" key="1">
    <source>
        <dbReference type="SAM" id="Phobius"/>
    </source>
</evidence>
<evidence type="ECO:0000313" key="2">
    <source>
        <dbReference type="EMBL" id="SFU49123.1"/>
    </source>
</evidence>
<protein>
    <submittedName>
        <fullName evidence="2">Uncharacterized protein</fullName>
    </submittedName>
</protein>
<dbReference type="Proteomes" id="UP000182649">
    <property type="component" value="Unassembled WGS sequence"/>
</dbReference>
<evidence type="ECO:0000313" key="3">
    <source>
        <dbReference type="Proteomes" id="UP000182649"/>
    </source>
</evidence>
<organism evidence="2 3">
    <name type="scientific">Nitrosospira multiformis</name>
    <dbReference type="NCBI Taxonomy" id="1231"/>
    <lineage>
        <taxon>Bacteria</taxon>
        <taxon>Pseudomonadati</taxon>
        <taxon>Pseudomonadota</taxon>
        <taxon>Betaproteobacteria</taxon>
        <taxon>Nitrosomonadales</taxon>
        <taxon>Nitrosomonadaceae</taxon>
        <taxon>Nitrosospira</taxon>
    </lineage>
</organism>
<name>A0A1I7GL05_9PROT</name>
<proteinExistence type="predicted"/>
<dbReference type="RefSeq" id="WP_256210363.1">
    <property type="nucleotide sequence ID" value="NZ_FPBZ01000005.1"/>
</dbReference>
<accession>A0A1I7GL05</accession>
<keyword evidence="1" id="KW-1133">Transmembrane helix</keyword>
<reference evidence="2 3" key="1">
    <citation type="submission" date="2016-10" db="EMBL/GenBank/DDBJ databases">
        <authorList>
            <person name="de Groot N.N."/>
        </authorList>
    </citation>
    <scope>NUCLEOTIDE SEQUENCE [LARGE SCALE GENOMIC DNA]</scope>
    <source>
        <strain evidence="2 3">Nl14</strain>
    </source>
</reference>
<gene>
    <name evidence="2" type="ORF">SAMN05216417_10552</name>
</gene>